<evidence type="ECO:0000256" key="1">
    <source>
        <dbReference type="SAM" id="Phobius"/>
    </source>
</evidence>
<keyword evidence="3" id="KW-1185">Reference proteome</keyword>
<accession>A0ABY5H135</accession>
<organism evidence="2 3">
    <name type="scientific">Pseudomonas benzenivorans</name>
    <dbReference type="NCBI Taxonomy" id="556533"/>
    <lineage>
        <taxon>Bacteria</taxon>
        <taxon>Pseudomonadati</taxon>
        <taxon>Pseudomonadota</taxon>
        <taxon>Gammaproteobacteria</taxon>
        <taxon>Pseudomonadales</taxon>
        <taxon>Pseudomonadaceae</taxon>
        <taxon>Pseudomonas</taxon>
    </lineage>
</organism>
<sequence>MEENASETKPEATFGLAAKFALRLLALTILFSIIPLLFVNLPLNMFLTNFGNLYIPAMLVANCLAVFLSCALAIKLILAWGVGGFQFTLTKEAKV</sequence>
<reference evidence="2" key="1">
    <citation type="submission" date="2021-04" db="EMBL/GenBank/DDBJ databases">
        <title>Oceanospirillales bacteria with DddD are important DMSP degraders in coastal seawater.</title>
        <authorList>
            <person name="Liu J."/>
        </authorList>
    </citation>
    <scope>NUCLEOTIDE SEQUENCE</scope>
    <source>
        <strain evidence="2">D13-4</strain>
    </source>
</reference>
<feature type="transmembrane region" description="Helical" evidence="1">
    <location>
        <begin position="20"/>
        <end position="41"/>
    </location>
</feature>
<protein>
    <submittedName>
        <fullName evidence="2">Uncharacterized protein</fullName>
    </submittedName>
</protein>
<dbReference type="Proteomes" id="UP001059672">
    <property type="component" value="Chromosome"/>
</dbReference>
<dbReference type="RefSeq" id="WP_255836545.1">
    <property type="nucleotide sequence ID" value="NZ_CP073346.1"/>
</dbReference>
<name>A0ABY5H135_9PSED</name>
<feature type="transmembrane region" description="Helical" evidence="1">
    <location>
        <begin position="53"/>
        <end position="80"/>
    </location>
</feature>
<gene>
    <name evidence="2" type="ORF">KDW96_12275</name>
</gene>
<dbReference type="EMBL" id="CP073346">
    <property type="protein sequence ID" value="UTW05968.1"/>
    <property type="molecule type" value="Genomic_DNA"/>
</dbReference>
<keyword evidence="1" id="KW-1133">Transmembrane helix</keyword>
<keyword evidence="1" id="KW-0812">Transmembrane</keyword>
<evidence type="ECO:0000313" key="3">
    <source>
        <dbReference type="Proteomes" id="UP001059672"/>
    </source>
</evidence>
<proteinExistence type="predicted"/>
<evidence type="ECO:0000313" key="2">
    <source>
        <dbReference type="EMBL" id="UTW05968.1"/>
    </source>
</evidence>
<keyword evidence="1" id="KW-0472">Membrane</keyword>